<evidence type="ECO:0000313" key="1">
    <source>
        <dbReference type="EMBL" id="DAF44609.1"/>
    </source>
</evidence>
<proteinExistence type="predicted"/>
<sequence>MATSEIYLERLMGYPKRSNSPTVFFLAYNTM</sequence>
<reference evidence="1" key="1">
    <citation type="journal article" date="2021" name="Proc. Natl. Acad. Sci. U.S.A.">
        <title>A Catalog of Tens of Thousands of Viruses from Human Metagenomes Reveals Hidden Associations with Chronic Diseases.</title>
        <authorList>
            <person name="Tisza M.J."/>
            <person name="Buck C.B."/>
        </authorList>
    </citation>
    <scope>NUCLEOTIDE SEQUENCE</scope>
    <source>
        <strain evidence="1">Ct8Lf7</strain>
    </source>
</reference>
<accession>A0A8S5S101</accession>
<dbReference type="EMBL" id="BK032511">
    <property type="protein sequence ID" value="DAF44609.1"/>
    <property type="molecule type" value="Genomic_DNA"/>
</dbReference>
<protein>
    <submittedName>
        <fullName evidence="1">Uncharacterized protein</fullName>
    </submittedName>
</protein>
<organism evidence="1">
    <name type="scientific">Podoviridae sp. ct8Lf7</name>
    <dbReference type="NCBI Taxonomy" id="2827723"/>
    <lineage>
        <taxon>Viruses</taxon>
        <taxon>Duplodnaviria</taxon>
        <taxon>Heunggongvirae</taxon>
        <taxon>Uroviricota</taxon>
        <taxon>Caudoviricetes</taxon>
    </lineage>
</organism>
<name>A0A8S5S101_9CAUD</name>